<evidence type="ECO:0000256" key="1">
    <source>
        <dbReference type="SAM" id="MobiDB-lite"/>
    </source>
</evidence>
<sequence length="466" mass="51109">MDIVFISTPNSPPPDTQTRYITFLRSSPLSSDTTMSDWTQNLQERLPSLFSENEQNIDIQNPPVDTSSIHSPVIPVDTEHYVFGPMDGYWDPNLGFVVQGSDVPLDIFDGNVNVGGGSSILDGGYYYQSPQSPSYGSPNVPDVNSPFTNPHNPQEYDFSPIASPEFASFANLDLGSPGGSTSMDSDTRSYYDLGQSPQTTLIGSPNYSDVNFGAPQGGAFLHNGSQFPSPETVYSGASPNSPLAAPILSPFLVPSYSAFPAALPPDDLLGPSLQRVDSTSHRHRSRNARLYPSRASKLRSLPFRQVTDNIVKIMSTVEAFENDEPTNREQQTLNLQQYLATFEASNAEIYRWVTSRRRRVGKQEGKKPARDRRTVGEHRKFKCCLWCNERFTTFVNLTLTGGPPKLADALLNALAMDTDSAIHVEIPESAPSPEPLTVAKILKQATDDDLEVTGQMFAGLLGWAAF</sequence>
<protein>
    <submittedName>
        <fullName evidence="2">Uncharacterized protein</fullName>
    </submittedName>
</protein>
<comment type="caution">
    <text evidence="2">The sequence shown here is derived from an EMBL/GenBank/DDBJ whole genome shotgun (WGS) entry which is preliminary data.</text>
</comment>
<name>A0A409YSX6_9AGAR</name>
<dbReference type="Gene3D" id="3.40.50.620">
    <property type="entry name" value="HUPs"/>
    <property type="match status" value="1"/>
</dbReference>
<dbReference type="InterPro" id="IPR014729">
    <property type="entry name" value="Rossmann-like_a/b/a_fold"/>
</dbReference>
<gene>
    <name evidence="2" type="ORF">CVT24_004221</name>
</gene>
<dbReference type="SUPFAM" id="SSF52402">
    <property type="entry name" value="Adenine nucleotide alpha hydrolases-like"/>
    <property type="match status" value="1"/>
</dbReference>
<dbReference type="STRING" id="181874.A0A409YSX6"/>
<dbReference type="EMBL" id="NHTK01000706">
    <property type="protein sequence ID" value="PPR06102.1"/>
    <property type="molecule type" value="Genomic_DNA"/>
</dbReference>
<keyword evidence="3" id="KW-1185">Reference proteome</keyword>
<accession>A0A409YSX6</accession>
<feature type="region of interest" description="Disordered" evidence="1">
    <location>
        <begin position="267"/>
        <end position="290"/>
    </location>
</feature>
<proteinExistence type="predicted"/>
<evidence type="ECO:0000313" key="2">
    <source>
        <dbReference type="EMBL" id="PPR06102.1"/>
    </source>
</evidence>
<dbReference type="AlphaFoldDB" id="A0A409YSX6"/>
<evidence type="ECO:0000313" key="3">
    <source>
        <dbReference type="Proteomes" id="UP000284842"/>
    </source>
</evidence>
<dbReference type="Proteomes" id="UP000284842">
    <property type="component" value="Unassembled WGS sequence"/>
</dbReference>
<reference evidence="2 3" key="1">
    <citation type="journal article" date="2018" name="Evol. Lett.">
        <title>Horizontal gene cluster transfer increased hallucinogenic mushroom diversity.</title>
        <authorList>
            <person name="Reynolds H.T."/>
            <person name="Vijayakumar V."/>
            <person name="Gluck-Thaler E."/>
            <person name="Korotkin H.B."/>
            <person name="Matheny P.B."/>
            <person name="Slot J.C."/>
        </authorList>
    </citation>
    <scope>NUCLEOTIDE SEQUENCE [LARGE SCALE GENOMIC DNA]</scope>
    <source>
        <strain evidence="2 3">2629</strain>
    </source>
</reference>
<dbReference type="InParanoid" id="A0A409YSX6"/>
<dbReference type="OrthoDB" id="276685at2759"/>
<organism evidence="2 3">
    <name type="scientific">Panaeolus cyanescens</name>
    <dbReference type="NCBI Taxonomy" id="181874"/>
    <lineage>
        <taxon>Eukaryota</taxon>
        <taxon>Fungi</taxon>
        <taxon>Dikarya</taxon>
        <taxon>Basidiomycota</taxon>
        <taxon>Agaricomycotina</taxon>
        <taxon>Agaricomycetes</taxon>
        <taxon>Agaricomycetidae</taxon>
        <taxon>Agaricales</taxon>
        <taxon>Agaricineae</taxon>
        <taxon>Galeropsidaceae</taxon>
        <taxon>Panaeolus</taxon>
    </lineage>
</organism>